<comment type="caution">
    <text evidence="2">The sequence shown here is derived from an EMBL/GenBank/DDBJ whole genome shotgun (WGS) entry which is preliminary data.</text>
</comment>
<reference evidence="2" key="1">
    <citation type="submission" date="2021-01" db="EMBL/GenBank/DDBJ databases">
        <title>Whole genome shotgun sequence of Virgisporangium aliadipatigenens NBRC 105644.</title>
        <authorList>
            <person name="Komaki H."/>
            <person name="Tamura T."/>
        </authorList>
    </citation>
    <scope>NUCLEOTIDE SEQUENCE</scope>
    <source>
        <strain evidence="2">NBRC 105644</strain>
    </source>
</reference>
<feature type="compositionally biased region" description="Basic and acidic residues" evidence="1">
    <location>
        <begin position="16"/>
        <end position="25"/>
    </location>
</feature>
<evidence type="ECO:0000313" key="2">
    <source>
        <dbReference type="EMBL" id="GIJ49139.1"/>
    </source>
</evidence>
<protein>
    <submittedName>
        <fullName evidence="2">Uncharacterized protein</fullName>
    </submittedName>
</protein>
<dbReference type="RefSeq" id="WP_203902599.1">
    <property type="nucleotide sequence ID" value="NZ_BOPF01000024.1"/>
</dbReference>
<keyword evidence="3" id="KW-1185">Reference proteome</keyword>
<accession>A0A8J3YP56</accession>
<feature type="compositionally biased region" description="Basic and acidic residues" evidence="1">
    <location>
        <begin position="190"/>
        <end position="200"/>
    </location>
</feature>
<dbReference type="AlphaFoldDB" id="A0A8J3YP56"/>
<sequence length="216" mass="24497">MADSRPSGEIGSWDSAPKEYSSDPGHWEVDIDSTALWSDGVKCMEWAEAIIQHFSDLMTKYWIPLHIGWAGQSEEEATRFFNTFTDARVIFYGLAKDEKRPESVPADSVGMLTQLCGIVKSAAALYGQAEETGYQTFKQLANSVGYSLYDNKYPDEYPKPSPADYPEYKDFDQEDRWWIDALYEKKASAEDPVKIKRDETNSWDQPGVPDNFTVGD</sequence>
<name>A0A8J3YP56_9ACTN</name>
<evidence type="ECO:0000313" key="3">
    <source>
        <dbReference type="Proteomes" id="UP000619260"/>
    </source>
</evidence>
<gene>
    <name evidence="2" type="ORF">Val02_60250</name>
</gene>
<feature type="region of interest" description="Disordered" evidence="1">
    <location>
        <begin position="190"/>
        <end position="216"/>
    </location>
</feature>
<dbReference type="EMBL" id="BOPF01000024">
    <property type="protein sequence ID" value="GIJ49139.1"/>
    <property type="molecule type" value="Genomic_DNA"/>
</dbReference>
<proteinExistence type="predicted"/>
<dbReference type="Proteomes" id="UP000619260">
    <property type="component" value="Unassembled WGS sequence"/>
</dbReference>
<feature type="region of interest" description="Disordered" evidence="1">
    <location>
        <begin position="1"/>
        <end position="25"/>
    </location>
</feature>
<evidence type="ECO:0000256" key="1">
    <source>
        <dbReference type="SAM" id="MobiDB-lite"/>
    </source>
</evidence>
<organism evidence="2 3">
    <name type="scientific">Virgisporangium aliadipatigenens</name>
    <dbReference type="NCBI Taxonomy" id="741659"/>
    <lineage>
        <taxon>Bacteria</taxon>
        <taxon>Bacillati</taxon>
        <taxon>Actinomycetota</taxon>
        <taxon>Actinomycetes</taxon>
        <taxon>Micromonosporales</taxon>
        <taxon>Micromonosporaceae</taxon>
        <taxon>Virgisporangium</taxon>
    </lineage>
</organism>